<feature type="domain" description="2Fe-2S ferredoxin-type" evidence="6">
    <location>
        <begin position="1"/>
        <end position="75"/>
    </location>
</feature>
<dbReference type="PROSITE" id="PS51085">
    <property type="entry name" value="2FE2S_FER_2"/>
    <property type="match status" value="1"/>
</dbReference>
<dbReference type="InterPro" id="IPR012675">
    <property type="entry name" value="Beta-grasp_dom_sf"/>
</dbReference>
<evidence type="ECO:0000256" key="4">
    <source>
        <dbReference type="ARBA" id="ARBA00023004"/>
    </source>
</evidence>
<name>A0ABY8WQM9_9ACTN</name>
<dbReference type="Gene3D" id="3.10.20.30">
    <property type="match status" value="1"/>
</dbReference>
<evidence type="ECO:0000256" key="3">
    <source>
        <dbReference type="ARBA" id="ARBA00023002"/>
    </source>
</evidence>
<evidence type="ECO:0000259" key="6">
    <source>
        <dbReference type="PROSITE" id="PS51085"/>
    </source>
</evidence>
<dbReference type="InterPro" id="IPR036010">
    <property type="entry name" value="2Fe-2S_ferredoxin-like_sf"/>
</dbReference>
<keyword evidence="1" id="KW-0001">2Fe-2S</keyword>
<proteinExistence type="predicted"/>
<keyword evidence="5" id="KW-0411">Iron-sulfur</keyword>
<evidence type="ECO:0000256" key="2">
    <source>
        <dbReference type="ARBA" id="ARBA00022723"/>
    </source>
</evidence>
<evidence type="ECO:0000313" key="7">
    <source>
        <dbReference type="EMBL" id="WIM99117.1"/>
    </source>
</evidence>
<dbReference type="PANTHER" id="PTHR44379:SF5">
    <property type="entry name" value="OXIDOREDUCTASE WITH IRON-SULFUR SUBUNIT"/>
    <property type="match status" value="1"/>
</dbReference>
<dbReference type="InterPro" id="IPR051452">
    <property type="entry name" value="Diverse_Oxidoreductases"/>
</dbReference>
<protein>
    <submittedName>
        <fullName evidence="7">2Fe-2S iron-sulfur cluster-binding protein</fullName>
    </submittedName>
</protein>
<accession>A0ABY8WQM9</accession>
<sequence>MRVTLVVNGIRRELDVEPHRSLAAALRERGGPAGPGCADGTCGRCEAVVDGEAIRTCLILAVQCHGARVGTATAGEAAA</sequence>
<dbReference type="Proteomes" id="UP001240150">
    <property type="component" value="Chromosome"/>
</dbReference>
<keyword evidence="8" id="KW-1185">Reference proteome</keyword>
<dbReference type="SUPFAM" id="SSF54292">
    <property type="entry name" value="2Fe-2S ferredoxin-like"/>
    <property type="match status" value="1"/>
</dbReference>
<organism evidence="7 8">
    <name type="scientific">Actinoplanes oblitus</name>
    <dbReference type="NCBI Taxonomy" id="3040509"/>
    <lineage>
        <taxon>Bacteria</taxon>
        <taxon>Bacillati</taxon>
        <taxon>Actinomycetota</taxon>
        <taxon>Actinomycetes</taxon>
        <taxon>Micromonosporales</taxon>
        <taxon>Micromonosporaceae</taxon>
        <taxon>Actinoplanes</taxon>
    </lineage>
</organism>
<dbReference type="Pfam" id="PF00111">
    <property type="entry name" value="Fer2"/>
    <property type="match status" value="1"/>
</dbReference>
<reference evidence="7 8" key="1">
    <citation type="submission" date="2023-06" db="EMBL/GenBank/DDBJ databases">
        <authorList>
            <person name="Yushchuk O."/>
            <person name="Binda E."/>
            <person name="Ruckert-Reed C."/>
            <person name="Fedorenko V."/>
            <person name="Kalinowski J."/>
            <person name="Marinelli F."/>
        </authorList>
    </citation>
    <scope>NUCLEOTIDE SEQUENCE [LARGE SCALE GENOMIC DNA]</scope>
    <source>
        <strain evidence="7 8">NRRL 3884</strain>
    </source>
</reference>
<evidence type="ECO:0000313" key="8">
    <source>
        <dbReference type="Proteomes" id="UP001240150"/>
    </source>
</evidence>
<dbReference type="CDD" id="cd00207">
    <property type="entry name" value="fer2"/>
    <property type="match status" value="1"/>
</dbReference>
<gene>
    <name evidence="7" type="ORF">ACTOB_002756</name>
</gene>
<evidence type="ECO:0000256" key="5">
    <source>
        <dbReference type="ARBA" id="ARBA00023014"/>
    </source>
</evidence>
<dbReference type="InterPro" id="IPR001041">
    <property type="entry name" value="2Fe-2S_ferredoxin-type"/>
</dbReference>
<evidence type="ECO:0000256" key="1">
    <source>
        <dbReference type="ARBA" id="ARBA00022714"/>
    </source>
</evidence>
<dbReference type="EMBL" id="CP126980">
    <property type="protein sequence ID" value="WIM99117.1"/>
    <property type="molecule type" value="Genomic_DNA"/>
</dbReference>
<keyword evidence="3" id="KW-0560">Oxidoreductase</keyword>
<keyword evidence="4" id="KW-0408">Iron</keyword>
<dbReference type="PANTHER" id="PTHR44379">
    <property type="entry name" value="OXIDOREDUCTASE WITH IRON-SULFUR SUBUNIT"/>
    <property type="match status" value="1"/>
</dbReference>
<keyword evidence="2" id="KW-0479">Metal-binding</keyword>
<dbReference type="RefSeq" id="WP_284920556.1">
    <property type="nucleotide sequence ID" value="NZ_CP126980.1"/>
</dbReference>